<evidence type="ECO:0000256" key="2">
    <source>
        <dbReference type="ARBA" id="ARBA00023315"/>
    </source>
</evidence>
<dbReference type="PANTHER" id="PTHR42919">
    <property type="entry name" value="N-ALPHA-ACETYLTRANSFERASE"/>
    <property type="match status" value="1"/>
</dbReference>
<reference evidence="4 5" key="1">
    <citation type="submission" date="2019-01" db="EMBL/GenBank/DDBJ databases">
        <title>Spirosoma flava sp. nov., a propanil-degrading bacterium isolated from herbicide-contaminated soil.</title>
        <authorList>
            <person name="Zhang L."/>
            <person name="Jiang J.-D."/>
        </authorList>
    </citation>
    <scope>NUCLEOTIDE SEQUENCE [LARGE SCALE GENOMIC DNA]</scope>
    <source>
        <strain evidence="4 5">TY50</strain>
    </source>
</reference>
<evidence type="ECO:0000313" key="5">
    <source>
        <dbReference type="Proteomes" id="UP000290407"/>
    </source>
</evidence>
<dbReference type="CDD" id="cd04301">
    <property type="entry name" value="NAT_SF"/>
    <property type="match status" value="1"/>
</dbReference>
<name>A0A4Q2UD87_9BACT</name>
<dbReference type="Proteomes" id="UP000290407">
    <property type="component" value="Unassembled WGS sequence"/>
</dbReference>
<organism evidence="4 5">
    <name type="scientific">Spirosoma sordidisoli</name>
    <dbReference type="NCBI Taxonomy" id="2502893"/>
    <lineage>
        <taxon>Bacteria</taxon>
        <taxon>Pseudomonadati</taxon>
        <taxon>Bacteroidota</taxon>
        <taxon>Cytophagia</taxon>
        <taxon>Cytophagales</taxon>
        <taxon>Cytophagaceae</taxon>
        <taxon>Spirosoma</taxon>
    </lineage>
</organism>
<evidence type="ECO:0000259" key="3">
    <source>
        <dbReference type="PROSITE" id="PS51186"/>
    </source>
</evidence>
<evidence type="ECO:0000313" key="4">
    <source>
        <dbReference type="EMBL" id="RYC66786.1"/>
    </source>
</evidence>
<gene>
    <name evidence="4" type="ORF">EQG79_27165</name>
</gene>
<dbReference type="AlphaFoldDB" id="A0A4Q2UD87"/>
<proteinExistence type="predicted"/>
<feature type="domain" description="N-acetyltransferase" evidence="3">
    <location>
        <begin position="27"/>
        <end position="199"/>
    </location>
</feature>
<dbReference type="InterPro" id="IPR000182">
    <property type="entry name" value="GNAT_dom"/>
</dbReference>
<dbReference type="EMBL" id="SBLB01000011">
    <property type="protein sequence ID" value="RYC66786.1"/>
    <property type="molecule type" value="Genomic_DNA"/>
</dbReference>
<dbReference type="PROSITE" id="PS51186">
    <property type="entry name" value="GNAT"/>
    <property type="match status" value="1"/>
</dbReference>
<dbReference type="InterPro" id="IPR051556">
    <property type="entry name" value="N-term/lysine_N-AcTrnsfr"/>
</dbReference>
<dbReference type="Gene3D" id="3.40.630.30">
    <property type="match status" value="1"/>
</dbReference>
<sequence>MSELICRSAEVGHQRIYERASVNRSTEYIEISAPVRADQAAELSALCLTIYPQHYQHLWYDNGVWYQEHTYNTDQLRKEIAEADVQFYYACVDGKPVGYMKMKLNSDLANEPGGLQVERLYFLNEFTGLGLGTLLMNYAHATALRYGRNYTWLHVMDSNVNAIAFYEKHGYKSVGETHLTYSQMKPHYRRMLQMKRAITDELGTINHQCV</sequence>
<keyword evidence="2" id="KW-0012">Acyltransferase</keyword>
<keyword evidence="1 4" id="KW-0808">Transferase</keyword>
<accession>A0A4Q2UD87</accession>
<dbReference type="PANTHER" id="PTHR42919:SF8">
    <property type="entry name" value="N-ALPHA-ACETYLTRANSFERASE 50"/>
    <property type="match status" value="1"/>
</dbReference>
<protein>
    <submittedName>
        <fullName evidence="4">GNAT family N-acetyltransferase</fullName>
    </submittedName>
</protein>
<dbReference type="SUPFAM" id="SSF55729">
    <property type="entry name" value="Acyl-CoA N-acyltransferases (Nat)"/>
    <property type="match status" value="1"/>
</dbReference>
<dbReference type="InterPro" id="IPR016181">
    <property type="entry name" value="Acyl_CoA_acyltransferase"/>
</dbReference>
<evidence type="ECO:0000256" key="1">
    <source>
        <dbReference type="ARBA" id="ARBA00022679"/>
    </source>
</evidence>
<comment type="caution">
    <text evidence="4">The sequence shown here is derived from an EMBL/GenBank/DDBJ whole genome shotgun (WGS) entry which is preliminary data.</text>
</comment>
<dbReference type="Pfam" id="PF00583">
    <property type="entry name" value="Acetyltransf_1"/>
    <property type="match status" value="1"/>
</dbReference>
<dbReference type="GO" id="GO:0016747">
    <property type="term" value="F:acyltransferase activity, transferring groups other than amino-acyl groups"/>
    <property type="evidence" value="ECO:0007669"/>
    <property type="project" value="InterPro"/>
</dbReference>
<keyword evidence="5" id="KW-1185">Reference proteome</keyword>